<dbReference type="Proteomes" id="UP000249633">
    <property type="component" value="Unassembled WGS sequence"/>
</dbReference>
<protein>
    <recommendedName>
        <fullName evidence="4">Solute-binding protein family 3/N-terminal domain-containing protein</fullName>
    </recommendedName>
</protein>
<evidence type="ECO:0000313" key="3">
    <source>
        <dbReference type="Proteomes" id="UP000249633"/>
    </source>
</evidence>
<reference evidence="2 3" key="1">
    <citation type="submission" date="2017-08" db="EMBL/GenBank/DDBJ databases">
        <title>Infants hospitalized years apart are colonized by the same room-sourced microbial strains.</title>
        <authorList>
            <person name="Brooks B."/>
            <person name="Olm M.R."/>
            <person name="Firek B.A."/>
            <person name="Baker R."/>
            <person name="Thomas B.C."/>
            <person name="Morowitz M.J."/>
            <person name="Banfield J.F."/>
        </authorList>
    </citation>
    <scope>NUCLEOTIDE SEQUENCE [LARGE SCALE GENOMIC DNA]</scope>
    <source>
        <strain evidence="2">S2_012_000_R2_81</strain>
    </source>
</reference>
<gene>
    <name evidence="2" type="ORF">DI603_09755</name>
</gene>
<comment type="caution">
    <text evidence="2">The sequence shown here is derived from an EMBL/GenBank/DDBJ whole genome shotgun (WGS) entry which is preliminary data.</text>
</comment>
<accession>A0A2W5FTR8</accession>
<organism evidence="2 3">
    <name type="scientific">Roseateles depolymerans</name>
    <dbReference type="NCBI Taxonomy" id="76731"/>
    <lineage>
        <taxon>Bacteria</taxon>
        <taxon>Pseudomonadati</taxon>
        <taxon>Pseudomonadota</taxon>
        <taxon>Betaproteobacteria</taxon>
        <taxon>Burkholderiales</taxon>
        <taxon>Sphaerotilaceae</taxon>
        <taxon>Roseateles</taxon>
    </lineage>
</organism>
<dbReference type="AlphaFoldDB" id="A0A2W5FTR8"/>
<sequence>MRRKQFLAGLAALPWAARAAAPVRLSLAYPNLDGLGERSLGYRVLRLALEKSGRPFSLTLTTEPTTHVRARQQLLLGEIDVVDFGTSEDFEQRFQALYFPIDRGLNGWRLFIIQSRLQSRLAAVHDLAGLRRFTLGQGNDWSDVAVLQAAGFRVERAGSLVALFRMLAAGRFDALPLGLNEAYEMLGQARSDAPDCVIDRQLALAYPFARMLFVRRGNELLHDTLRRGLQRAFDDGSFHALFHGLPGNAEASLRERLAGRRILRIDNPTLSAEVRRIPEHYFFRP</sequence>
<dbReference type="EMBL" id="QFOD01000007">
    <property type="protein sequence ID" value="PZP32949.1"/>
    <property type="molecule type" value="Genomic_DNA"/>
</dbReference>
<keyword evidence="1" id="KW-0732">Signal</keyword>
<evidence type="ECO:0000256" key="1">
    <source>
        <dbReference type="SAM" id="SignalP"/>
    </source>
</evidence>
<dbReference type="SUPFAM" id="SSF53850">
    <property type="entry name" value="Periplasmic binding protein-like II"/>
    <property type="match status" value="1"/>
</dbReference>
<feature type="chain" id="PRO_5016092913" description="Solute-binding protein family 3/N-terminal domain-containing protein" evidence="1">
    <location>
        <begin position="20"/>
        <end position="285"/>
    </location>
</feature>
<proteinExistence type="predicted"/>
<evidence type="ECO:0008006" key="4">
    <source>
        <dbReference type="Google" id="ProtNLM"/>
    </source>
</evidence>
<evidence type="ECO:0000313" key="2">
    <source>
        <dbReference type="EMBL" id="PZP32949.1"/>
    </source>
</evidence>
<feature type="signal peptide" evidence="1">
    <location>
        <begin position="1"/>
        <end position="19"/>
    </location>
</feature>
<name>A0A2W5FTR8_9BURK</name>